<dbReference type="OrthoDB" id="25105at10239"/>
<gene>
    <name evidence="1" type="primary">210</name>
    <name evidence="1" type="ORF">MYRNA_210</name>
</gene>
<dbReference type="EMBL" id="EU826466">
    <property type="protein sequence ID" value="ACH62177.1"/>
    <property type="molecule type" value="Genomic_DNA"/>
</dbReference>
<proteinExistence type="predicted"/>
<dbReference type="KEGG" id="vg:6920914"/>
<sequence>MKTCSRCKVEKPRSEFHRWSKAKDGLNHHCKDCVSDKAKARYRRSPEWRAKLVENAIERRKKLQQYAFTYLTEHPCVDCGETDPIVLEFDHVRGEKVRAISSMLGNGGSLDRLKEEIAKCDVRCANCHARVTARRNGRYWKLAFIPVVSV</sequence>
<dbReference type="Proteomes" id="UP000001849">
    <property type="component" value="Segment"/>
</dbReference>
<protein>
    <recommendedName>
        <fullName evidence="3">HNH endonuclease</fullName>
    </recommendedName>
</protein>
<name>B5LJI0_9CAUD</name>
<evidence type="ECO:0000313" key="1">
    <source>
        <dbReference type="EMBL" id="ACH62177.1"/>
    </source>
</evidence>
<evidence type="ECO:0008006" key="3">
    <source>
        <dbReference type="Google" id="ProtNLM"/>
    </source>
</evidence>
<organism evidence="1 2">
    <name type="scientific">Mycobacterium phage Myrna</name>
    <dbReference type="NCBI Taxonomy" id="546805"/>
    <lineage>
        <taxon>Viruses</taxon>
        <taxon>Duplodnaviria</taxon>
        <taxon>Heunggongvirae</taxon>
        <taxon>Uroviricota</taxon>
        <taxon>Caudoviricetes</taxon>
        <taxon>Ceeclamvirinae</taxon>
        <taxon>Myrnavirus</taxon>
        <taxon>Myrnavirus myrna</taxon>
    </lineage>
</organism>
<accession>B5LJI0</accession>
<keyword evidence="2" id="KW-1185">Reference proteome</keyword>
<evidence type="ECO:0000313" key="2">
    <source>
        <dbReference type="Proteomes" id="UP000001849"/>
    </source>
</evidence>
<dbReference type="GeneID" id="6920914"/>
<dbReference type="RefSeq" id="YP_002225087.1">
    <property type="nucleotide sequence ID" value="NC_011273.1"/>
</dbReference>
<reference evidence="1 2" key="1">
    <citation type="submission" date="2008-06" db="EMBL/GenBank/DDBJ databases">
        <authorList>
            <person name="Smith A.L."/>
            <person name="Paladin E.C."/>
            <person name="Jacobs-Sera D."/>
            <person name="Hendirx R.W."/>
            <person name="Hatfull G.F."/>
        </authorList>
    </citation>
    <scope>NUCLEOTIDE SEQUENCE [LARGE SCALE GENOMIC DNA]</scope>
</reference>